<dbReference type="InterPro" id="IPR001077">
    <property type="entry name" value="COMT_C"/>
</dbReference>
<keyword evidence="1" id="KW-0489">Methyltransferase</keyword>
<evidence type="ECO:0000313" key="6">
    <source>
        <dbReference type="Proteomes" id="UP000639403"/>
    </source>
</evidence>
<keyword evidence="2" id="KW-0808">Transferase</keyword>
<name>A0A8H7P879_9APHY</name>
<dbReference type="GO" id="GO:0008171">
    <property type="term" value="F:O-methyltransferase activity"/>
    <property type="evidence" value="ECO:0007669"/>
    <property type="project" value="InterPro"/>
</dbReference>
<organism evidence="5 6">
    <name type="scientific">Rhodonia placenta</name>
    <dbReference type="NCBI Taxonomy" id="104341"/>
    <lineage>
        <taxon>Eukaryota</taxon>
        <taxon>Fungi</taxon>
        <taxon>Dikarya</taxon>
        <taxon>Basidiomycota</taxon>
        <taxon>Agaricomycotina</taxon>
        <taxon>Agaricomycetes</taxon>
        <taxon>Polyporales</taxon>
        <taxon>Adustoporiaceae</taxon>
        <taxon>Rhodonia</taxon>
    </lineage>
</organism>
<protein>
    <recommendedName>
        <fullName evidence="4">O-methyltransferase C-terminal domain-containing protein</fullName>
    </recommendedName>
</protein>
<dbReference type="Gene3D" id="3.40.50.150">
    <property type="entry name" value="Vaccinia Virus protein VP39"/>
    <property type="match status" value="1"/>
</dbReference>
<accession>A0A8H7P879</accession>
<dbReference type="InterPro" id="IPR016461">
    <property type="entry name" value="COMT-like"/>
</dbReference>
<dbReference type="AlphaFoldDB" id="A0A8H7P879"/>
<feature type="domain" description="O-methyltransferase C-terminal" evidence="4">
    <location>
        <begin position="171"/>
        <end position="332"/>
    </location>
</feature>
<dbReference type="PANTHER" id="PTHR43712">
    <property type="entry name" value="PUTATIVE (AFU_ORTHOLOGUE AFUA_4G14580)-RELATED"/>
    <property type="match status" value="1"/>
</dbReference>
<dbReference type="EMBL" id="JADOXO010000021">
    <property type="protein sequence ID" value="KAF9819259.1"/>
    <property type="molecule type" value="Genomic_DNA"/>
</dbReference>
<dbReference type="PROSITE" id="PS51683">
    <property type="entry name" value="SAM_OMT_II"/>
    <property type="match status" value="1"/>
</dbReference>
<gene>
    <name evidence="5" type="ORF">IEO21_02298</name>
</gene>
<evidence type="ECO:0000256" key="2">
    <source>
        <dbReference type="ARBA" id="ARBA00022679"/>
    </source>
</evidence>
<dbReference type="SUPFAM" id="SSF53335">
    <property type="entry name" value="S-adenosyl-L-methionine-dependent methyltransferases"/>
    <property type="match status" value="1"/>
</dbReference>
<keyword evidence="3" id="KW-0949">S-adenosyl-L-methionine</keyword>
<comment type="caution">
    <text evidence="5">The sequence shown here is derived from an EMBL/GenBank/DDBJ whole genome shotgun (WGS) entry which is preliminary data.</text>
</comment>
<dbReference type="Pfam" id="PF00891">
    <property type="entry name" value="Methyltransf_2"/>
    <property type="match status" value="1"/>
</dbReference>
<dbReference type="InterPro" id="IPR029063">
    <property type="entry name" value="SAM-dependent_MTases_sf"/>
</dbReference>
<evidence type="ECO:0000256" key="3">
    <source>
        <dbReference type="ARBA" id="ARBA00022691"/>
    </source>
</evidence>
<evidence type="ECO:0000256" key="1">
    <source>
        <dbReference type="ARBA" id="ARBA00022603"/>
    </source>
</evidence>
<evidence type="ECO:0000259" key="4">
    <source>
        <dbReference type="Pfam" id="PF00891"/>
    </source>
</evidence>
<dbReference type="PANTHER" id="PTHR43712:SF2">
    <property type="entry name" value="O-METHYLTRANSFERASE CICE"/>
    <property type="match status" value="1"/>
</dbReference>
<dbReference type="GO" id="GO:0032259">
    <property type="term" value="P:methylation"/>
    <property type="evidence" value="ECO:0007669"/>
    <property type="project" value="UniProtKB-KW"/>
</dbReference>
<reference evidence="5" key="2">
    <citation type="journal article" name="Front. Microbiol.">
        <title>Degradative Capacity of Two Strains of Rhodonia placenta: From Phenotype to Genotype.</title>
        <authorList>
            <person name="Kolle M."/>
            <person name="Horta M.A.C."/>
            <person name="Nowrousian M."/>
            <person name="Ohm R.A."/>
            <person name="Benz J.P."/>
            <person name="Pilgard A."/>
        </authorList>
    </citation>
    <scope>NUCLEOTIDE SEQUENCE</scope>
    <source>
        <strain evidence="5">FPRL280</strain>
    </source>
</reference>
<reference evidence="5" key="1">
    <citation type="submission" date="2020-11" db="EMBL/GenBank/DDBJ databases">
        <authorList>
            <person name="Koelle M."/>
            <person name="Horta M.A.C."/>
            <person name="Nowrousian M."/>
            <person name="Ohm R.A."/>
            <person name="Benz P."/>
            <person name="Pilgard A."/>
        </authorList>
    </citation>
    <scope>NUCLEOTIDE SEQUENCE</scope>
    <source>
        <strain evidence="5">FPRL280</strain>
    </source>
</reference>
<proteinExistence type="predicted"/>
<dbReference type="Proteomes" id="UP000639403">
    <property type="component" value="Unassembled WGS sequence"/>
</dbReference>
<sequence length="372" mass="41541">MASVAEKVQKLRALVSLLQDASETIIADWRADSAATDSGKDSVWNSSVPSPALYEARRVALGACGMYIDLVQDSATRLTEVASSYLPARALHIACRSKRRNTYCGSKPRGGHRGAKAVTTEANVAAVNLPDVVLDPGKTFSTSIRDSAFNVTYGTDKPLFEYVELPMGGLGEAGGLSLQLAMRFPKLQFVVQDRPKMIQQAREAWEKDFPVALEEERVQFMAHDFFTEQTVREADVYVLRQILHDWPDDDCITILGHLRQAMRRDSCILVVDIIIHPSVGSSCLKDAPPPLLRNYGSAQLVGSTRDLAMLTLFNACERTPEHLSTLAMAAGLRLEKCRTKERWWKVDIRVLDCDQPVVWIWFHIDMNFEEEA</sequence>
<evidence type="ECO:0000313" key="5">
    <source>
        <dbReference type="EMBL" id="KAF9819259.1"/>
    </source>
</evidence>